<dbReference type="Proteomes" id="UP000319004">
    <property type="component" value="Chromosome"/>
</dbReference>
<protein>
    <recommendedName>
        <fullName evidence="1">GTPase-associated protein 1 N-terminal domain-containing protein</fullName>
    </recommendedName>
</protein>
<organism evidence="2 3">
    <name type="scientific">Stieleria neptunia</name>
    <dbReference type="NCBI Taxonomy" id="2527979"/>
    <lineage>
        <taxon>Bacteria</taxon>
        <taxon>Pseudomonadati</taxon>
        <taxon>Planctomycetota</taxon>
        <taxon>Planctomycetia</taxon>
        <taxon>Pirellulales</taxon>
        <taxon>Pirellulaceae</taxon>
        <taxon>Stieleria</taxon>
    </lineage>
</organism>
<dbReference type="AlphaFoldDB" id="A0A518I469"/>
<dbReference type="EMBL" id="CP037423">
    <property type="protein sequence ID" value="QDV47866.1"/>
    <property type="molecule type" value="Genomic_DNA"/>
</dbReference>
<accession>A0A518I469</accession>
<dbReference type="InterPro" id="IPR045402">
    <property type="entry name" value="GAP1-N2"/>
</dbReference>
<sequence length="257" mass="28398">MQVEQISYGSLKRRRMKGYQIIGKSPGVDATASSEFCKWAPSHNSLEVDSDGVAQDAWGLSFFPLSDYFYAVARSVHGGPEYSGRGGLAVVTTALVMSRKQLVAYEFHAVDAARTALALGNLILQIDRDETLPTVTLTRRPLSLQPPTSDFTDSKPPRLPGHAVNWIARETVSLLRDNRKIMIVGKCDPLPILTLMLDQLTPTERSETSFACGLKPSSRRDFRVQITQDPMTPKLQKELDRSGIAPIDVARVLVETK</sequence>
<dbReference type="RefSeq" id="WP_145391919.1">
    <property type="nucleotide sequence ID" value="NZ_CP037423.1"/>
</dbReference>
<evidence type="ECO:0000259" key="1">
    <source>
        <dbReference type="Pfam" id="PF20013"/>
    </source>
</evidence>
<dbReference type="OrthoDB" id="271226at2"/>
<feature type="domain" description="GTPase-associated protein 1 N-terminal" evidence="1">
    <location>
        <begin position="3"/>
        <end position="117"/>
    </location>
</feature>
<reference evidence="2 3" key="1">
    <citation type="submission" date="2019-03" db="EMBL/GenBank/DDBJ databases">
        <title>Deep-cultivation of Planctomycetes and their phenomic and genomic characterization uncovers novel biology.</title>
        <authorList>
            <person name="Wiegand S."/>
            <person name="Jogler M."/>
            <person name="Boedeker C."/>
            <person name="Pinto D."/>
            <person name="Vollmers J."/>
            <person name="Rivas-Marin E."/>
            <person name="Kohn T."/>
            <person name="Peeters S.H."/>
            <person name="Heuer A."/>
            <person name="Rast P."/>
            <person name="Oberbeckmann S."/>
            <person name="Bunk B."/>
            <person name="Jeske O."/>
            <person name="Meyerdierks A."/>
            <person name="Storesund J.E."/>
            <person name="Kallscheuer N."/>
            <person name="Luecker S."/>
            <person name="Lage O.M."/>
            <person name="Pohl T."/>
            <person name="Merkel B.J."/>
            <person name="Hornburger P."/>
            <person name="Mueller R.-W."/>
            <person name="Bruemmer F."/>
            <person name="Labrenz M."/>
            <person name="Spormann A.M."/>
            <person name="Op den Camp H."/>
            <person name="Overmann J."/>
            <person name="Amann R."/>
            <person name="Jetten M.S.M."/>
            <person name="Mascher T."/>
            <person name="Medema M.H."/>
            <person name="Devos D.P."/>
            <person name="Kaster A.-K."/>
            <person name="Ovreas L."/>
            <person name="Rohde M."/>
            <person name="Galperin M.Y."/>
            <person name="Jogler C."/>
        </authorList>
    </citation>
    <scope>NUCLEOTIDE SEQUENCE [LARGE SCALE GENOMIC DNA]</scope>
    <source>
        <strain evidence="2 3">Enr13</strain>
    </source>
</reference>
<keyword evidence="3" id="KW-1185">Reference proteome</keyword>
<name>A0A518I469_9BACT</name>
<gene>
    <name evidence="2" type="ORF">Enr13x_77780</name>
</gene>
<dbReference type="KEGG" id="snep:Enr13x_77780"/>
<evidence type="ECO:0000313" key="2">
    <source>
        <dbReference type="EMBL" id="QDV47866.1"/>
    </source>
</evidence>
<dbReference type="Pfam" id="PF20013">
    <property type="entry name" value="GAP1-N2"/>
    <property type="match status" value="1"/>
</dbReference>
<evidence type="ECO:0000313" key="3">
    <source>
        <dbReference type="Proteomes" id="UP000319004"/>
    </source>
</evidence>
<proteinExistence type="predicted"/>